<reference evidence="2 3" key="1">
    <citation type="journal article" date="2016" name="Front. Microbiol.">
        <title>Genomic Resource of Rice Seed Associated Bacteria.</title>
        <authorList>
            <person name="Midha S."/>
            <person name="Bansal K."/>
            <person name="Sharma S."/>
            <person name="Kumar N."/>
            <person name="Patil P.P."/>
            <person name="Chaudhry V."/>
            <person name="Patil P.B."/>
        </authorList>
    </citation>
    <scope>NUCLEOTIDE SEQUENCE [LARGE SCALE GENOMIC DNA]</scope>
    <source>
        <strain evidence="2 3">NS334</strain>
    </source>
</reference>
<keyword evidence="1" id="KW-1133">Transmembrane helix</keyword>
<keyword evidence="1" id="KW-0812">Transmembrane</keyword>
<evidence type="ECO:0008006" key="4">
    <source>
        <dbReference type="Google" id="ProtNLM"/>
    </source>
</evidence>
<dbReference type="EMBL" id="LDTB01000076">
    <property type="protein sequence ID" value="KTT69214.1"/>
    <property type="molecule type" value="Genomic_DNA"/>
</dbReference>
<sequence>MTRGSAPTQRSTPATVLFALLVLWSLVYDGFVLQTHRHPPDRPAIEGRAAGTGVSATIEEACALCAAAAATDPVVPPAAVRLVPPVAAAAVVIAPMTIVAAPIVRAHFWRSRAPPASVPHP</sequence>
<protein>
    <recommendedName>
        <fullName evidence="4">DUF2946 domain-containing protein</fullName>
    </recommendedName>
</protein>
<proteinExistence type="predicted"/>
<organism evidence="2 3">
    <name type="scientific">Sphingomonas endophytica</name>
    <dbReference type="NCBI Taxonomy" id="869719"/>
    <lineage>
        <taxon>Bacteria</taxon>
        <taxon>Pseudomonadati</taxon>
        <taxon>Pseudomonadota</taxon>
        <taxon>Alphaproteobacteria</taxon>
        <taxon>Sphingomonadales</taxon>
        <taxon>Sphingomonadaceae</taxon>
        <taxon>Sphingomonas</taxon>
    </lineage>
</organism>
<gene>
    <name evidence="2" type="ORF">NS334_15215</name>
</gene>
<dbReference type="Proteomes" id="UP000074310">
    <property type="component" value="Unassembled WGS sequence"/>
</dbReference>
<keyword evidence="3" id="KW-1185">Reference proteome</keyword>
<accession>A0A147HWB7</accession>
<keyword evidence="1" id="KW-0472">Membrane</keyword>
<comment type="caution">
    <text evidence="2">The sequence shown here is derived from an EMBL/GenBank/DDBJ whole genome shotgun (WGS) entry which is preliminary data.</text>
</comment>
<dbReference type="PATRIC" id="fig|869719.3.peg.3226"/>
<evidence type="ECO:0000313" key="3">
    <source>
        <dbReference type="Proteomes" id="UP000074310"/>
    </source>
</evidence>
<feature type="transmembrane region" description="Helical" evidence="1">
    <location>
        <begin position="12"/>
        <end position="33"/>
    </location>
</feature>
<name>A0A147HWB7_9SPHN</name>
<feature type="transmembrane region" description="Helical" evidence="1">
    <location>
        <begin position="82"/>
        <end position="104"/>
    </location>
</feature>
<evidence type="ECO:0000313" key="2">
    <source>
        <dbReference type="EMBL" id="KTT69214.1"/>
    </source>
</evidence>
<evidence type="ECO:0000256" key="1">
    <source>
        <dbReference type="SAM" id="Phobius"/>
    </source>
</evidence>
<dbReference type="AlphaFoldDB" id="A0A147HWB7"/>